<accession>A0A4V1X8T4</accession>
<protein>
    <submittedName>
        <fullName evidence="1">Uncharacterized protein</fullName>
    </submittedName>
</protein>
<dbReference type="OrthoDB" id="4649285at2759"/>
<proteinExistence type="predicted"/>
<keyword evidence="2" id="KW-1185">Reference proteome</keyword>
<comment type="caution">
    <text evidence="1">The sequence shown here is derived from an EMBL/GenBank/DDBJ whole genome shotgun (WGS) entry which is preliminary data.</text>
</comment>
<evidence type="ECO:0000313" key="1">
    <source>
        <dbReference type="EMBL" id="RYO79239.1"/>
    </source>
</evidence>
<evidence type="ECO:0000313" key="2">
    <source>
        <dbReference type="Proteomes" id="UP000293360"/>
    </source>
</evidence>
<dbReference type="EMBL" id="QJNU01001128">
    <property type="protein sequence ID" value="RYO79239.1"/>
    <property type="molecule type" value="Genomic_DNA"/>
</dbReference>
<dbReference type="AlphaFoldDB" id="A0A4V1X8T4"/>
<organism evidence="1 2">
    <name type="scientific">Monosporascus ibericus</name>
    <dbReference type="NCBI Taxonomy" id="155417"/>
    <lineage>
        <taxon>Eukaryota</taxon>
        <taxon>Fungi</taxon>
        <taxon>Dikarya</taxon>
        <taxon>Ascomycota</taxon>
        <taxon>Pezizomycotina</taxon>
        <taxon>Sordariomycetes</taxon>
        <taxon>Xylariomycetidae</taxon>
        <taxon>Xylariales</taxon>
        <taxon>Xylariales incertae sedis</taxon>
        <taxon>Monosporascus</taxon>
    </lineage>
</organism>
<reference evidence="1 2" key="1">
    <citation type="submission" date="2018-06" db="EMBL/GenBank/DDBJ databases">
        <title>Complete Genomes of Monosporascus.</title>
        <authorList>
            <person name="Robinson A.J."/>
            <person name="Natvig D.O."/>
        </authorList>
    </citation>
    <scope>NUCLEOTIDE SEQUENCE [LARGE SCALE GENOMIC DNA]</scope>
    <source>
        <strain evidence="1 2">CBS 110550</strain>
    </source>
</reference>
<gene>
    <name evidence="1" type="ORF">DL764_010037</name>
</gene>
<name>A0A4V1X8T4_9PEZI</name>
<dbReference type="Proteomes" id="UP000293360">
    <property type="component" value="Unassembled WGS sequence"/>
</dbReference>
<sequence>MASSGQPREPRPASSAHGVHYLNYGEEAIKTAPRPRINVPSDPTYSVQRFANIQARPEDQFCRPPIALRTPLTEQQSQQRMATILATITRGPATSKK</sequence>